<name>A0A0S3M490_TRIMR</name>
<evidence type="ECO:0000256" key="1">
    <source>
        <dbReference type="SAM" id="Phobius"/>
    </source>
</evidence>
<gene>
    <name evidence="2" type="primary">ATP8</name>
</gene>
<reference evidence="2" key="1">
    <citation type="submission" date="2015-04" db="EMBL/GenBank/DDBJ databases">
        <title>Genome, transcriptome and proteome adaptations to nematode parasitism in Strongyloides.</title>
        <authorList>
            <person name="Hunt V."/>
            <person name="Tsai I.J."/>
            <person name="Coghlan A."/>
            <person name="Reid A.J."/>
            <person name="Holroyd N."/>
            <person name="Foth B."/>
            <person name="Tracey A."/>
            <person name="Cotton J.A."/>
            <person name="Stanley E."/>
            <person name="Beasley H."/>
            <person name="Bennett H."/>
            <person name="Brooks K."/>
            <person name="Kikuchi T."/>
            <person name="Viney M."/>
            <person name="Berriman M."/>
        </authorList>
    </citation>
    <scope>NUCLEOTIDE SEQUENCE</scope>
    <source>
        <strain evidence="2">Edinburgh</strain>
    </source>
</reference>
<geneLocation type="mitochondrion" evidence="2"/>
<dbReference type="AlphaFoldDB" id="A0A0S3M490"/>
<proteinExistence type="predicted"/>
<dbReference type="GeneID" id="26373671"/>
<protein>
    <submittedName>
        <fullName evidence="2">ATP synthase F0 subunit 8</fullName>
    </submittedName>
</protein>
<sequence>MLLLYQISPISLSVLSMFYCLLLAYLSLSMNFNTWSFSHLLCKGLK</sequence>
<feature type="transmembrane region" description="Helical" evidence="1">
    <location>
        <begin position="6"/>
        <end position="28"/>
    </location>
</feature>
<keyword evidence="2" id="KW-0496">Mitochondrion</keyword>
<dbReference type="CTD" id="4509"/>
<keyword evidence="1" id="KW-0472">Membrane</keyword>
<organism evidence="2">
    <name type="scientific">Trichuris muris</name>
    <name type="common">Mouse whipworm</name>
    <dbReference type="NCBI Taxonomy" id="70415"/>
    <lineage>
        <taxon>Eukaryota</taxon>
        <taxon>Metazoa</taxon>
        <taxon>Ecdysozoa</taxon>
        <taxon>Nematoda</taxon>
        <taxon>Enoplea</taxon>
        <taxon>Dorylaimia</taxon>
        <taxon>Trichinellida</taxon>
        <taxon>Trichuridae</taxon>
        <taxon>Trichuris</taxon>
    </lineage>
</organism>
<dbReference type="EMBL" id="LC050561">
    <property type="protein sequence ID" value="BAT21248.1"/>
    <property type="molecule type" value="Genomic_DNA"/>
</dbReference>
<keyword evidence="1" id="KW-1133">Transmembrane helix</keyword>
<accession>A0A0S3M490</accession>
<dbReference type="RefSeq" id="YP_009186350.1">
    <property type="nucleotide sequence ID" value="NC_028621.1"/>
</dbReference>
<evidence type="ECO:0000313" key="2">
    <source>
        <dbReference type="EMBL" id="BAT21248.1"/>
    </source>
</evidence>
<keyword evidence="1" id="KW-0812">Transmembrane</keyword>